<name>A0A7D5K530_9CAUD</name>
<reference evidence="1 2" key="1">
    <citation type="submission" date="2020-06" db="EMBL/GenBank/DDBJ databases">
        <title>Genome Sequences of Four Bacteriophages Infecting Toxigenic Escherichia coli (STEC).</title>
        <authorList>
            <person name="Dias C."/>
            <person name="Almeida C."/>
            <person name="Lobocka M."/>
            <person name="Oliveira H."/>
        </authorList>
    </citation>
    <scope>NUCLEOTIDE SEQUENCE [LARGE SCALE GENOMIC DNA]</scope>
</reference>
<keyword evidence="2" id="KW-1185">Reference proteome</keyword>
<organism evidence="1 2">
    <name type="scientific">Escherichia phage vB_EcoM_Lutter</name>
    <dbReference type="NCBI Taxonomy" id="2750850"/>
    <lineage>
        <taxon>Viruses</taxon>
        <taxon>Duplodnaviria</taxon>
        <taxon>Heunggongvirae</taxon>
        <taxon>Uroviricota</taxon>
        <taxon>Caudoviricetes</taxon>
        <taxon>Pantevenvirales</taxon>
        <taxon>Straboviridae</taxon>
        <taxon>Tevenvirinae</taxon>
        <taxon>Tequatrovirus</taxon>
        <taxon>Tequatrovirus lutter</taxon>
    </lineage>
</organism>
<evidence type="ECO:0000313" key="1">
    <source>
        <dbReference type="EMBL" id="QLF82379.1"/>
    </source>
</evidence>
<evidence type="ECO:0000313" key="2">
    <source>
        <dbReference type="Proteomes" id="UP000515674"/>
    </source>
</evidence>
<protein>
    <submittedName>
        <fullName evidence="1">Uncharacterized protein</fullName>
    </submittedName>
</protein>
<gene>
    <name evidence="1" type="ORF">F10A_0101</name>
</gene>
<proteinExistence type="predicted"/>
<sequence>MSTAKEKRMKVLFVVYVMIQYNYPMFTYNLVNNIIDIIQRSM</sequence>
<dbReference type="Proteomes" id="UP000515674">
    <property type="component" value="Segment"/>
</dbReference>
<dbReference type="EMBL" id="MT682714">
    <property type="protein sequence ID" value="QLF82379.1"/>
    <property type="molecule type" value="Genomic_DNA"/>
</dbReference>
<accession>A0A7D5K530</accession>